<dbReference type="AlphaFoldDB" id="A0AA39WSB2"/>
<proteinExistence type="predicted"/>
<feature type="region of interest" description="Disordered" evidence="1">
    <location>
        <begin position="23"/>
        <end position="45"/>
    </location>
</feature>
<gene>
    <name evidence="2" type="ORF">B0T14DRAFT_236244</name>
</gene>
<dbReference type="Pfam" id="PF14022">
    <property type="entry name" value="DUF4238"/>
    <property type="match status" value="1"/>
</dbReference>
<protein>
    <submittedName>
        <fullName evidence="2">Uncharacterized protein</fullName>
    </submittedName>
</protein>
<evidence type="ECO:0000313" key="3">
    <source>
        <dbReference type="Proteomes" id="UP001175000"/>
    </source>
</evidence>
<sequence>MSFLPECQYQHFVPQFLLRNFSHPYKPTGPRRRGKDKQKNGPLRGETVVRSIDLRPNEPVICEQPIKRILGQMNVYDDSTKPSLKEQRQLEEIFGKFENQVARVFSKIVKGHDEHQKKVETKQDGGSDTIGGVCLTRPERDCLRKFLFILHYRSGRLHERFNHQAASEYNANDKEFMQEHMEEKGYQRPLSVWFDNLKAIIDIDMDVEGKWREELPKRMFPDDAMGFIVHTGSYYMSICTPANPDDEFILTDNSYGVFEGPNTFTRNKETGEIEESVHCPLHYFAPVSPRLMIVCRSNFLPNPLEDADERIKECREEMRRASLDSVFSEDLIAKCRLRELPVVKARNSYSQIVDGKIFAMPGHDGTRRKTDRFVFDIFPVNSWHVNMINSILLENLGPCTSVVFNSTDSLAKTLEWYLGAPCDVAGKVYIGKDGEDDMKVEALRKLEAVSRSLGSTKKTVTGRLDVPLGNTDSHEALRKQFRVNRNMWKKLKVDEDRELREFLDMMEEPEQKPFAGYILLGGSQEKMEEDIDQARRMWNLRIKIDKWSVGVREDIRQRNRLLLEAAYRDLPQRRFFMYGKLWRATAIRHFAKKGPGQRKEPLSKTQCSGPEDLLPPMYRVIRSDRFNQLVHNVIHIDIKHQEPDSMWPDMWEPLRPWDPMTFFLRCGAITSAVNMPGEPHL</sequence>
<accession>A0AA39WSB2</accession>
<name>A0AA39WSB2_9PEZI</name>
<dbReference type="Proteomes" id="UP001175000">
    <property type="component" value="Unassembled WGS sequence"/>
</dbReference>
<organism evidence="2 3">
    <name type="scientific">Immersiella caudata</name>
    <dbReference type="NCBI Taxonomy" id="314043"/>
    <lineage>
        <taxon>Eukaryota</taxon>
        <taxon>Fungi</taxon>
        <taxon>Dikarya</taxon>
        <taxon>Ascomycota</taxon>
        <taxon>Pezizomycotina</taxon>
        <taxon>Sordariomycetes</taxon>
        <taxon>Sordariomycetidae</taxon>
        <taxon>Sordariales</taxon>
        <taxon>Lasiosphaeriaceae</taxon>
        <taxon>Immersiella</taxon>
    </lineage>
</organism>
<evidence type="ECO:0000313" key="2">
    <source>
        <dbReference type="EMBL" id="KAK0620683.1"/>
    </source>
</evidence>
<dbReference type="EMBL" id="JAULSU010000004">
    <property type="protein sequence ID" value="KAK0620683.1"/>
    <property type="molecule type" value="Genomic_DNA"/>
</dbReference>
<evidence type="ECO:0000256" key="1">
    <source>
        <dbReference type="SAM" id="MobiDB-lite"/>
    </source>
</evidence>
<keyword evidence="3" id="KW-1185">Reference proteome</keyword>
<reference evidence="2" key="1">
    <citation type="submission" date="2023-06" db="EMBL/GenBank/DDBJ databases">
        <title>Genome-scale phylogeny and comparative genomics of the fungal order Sordariales.</title>
        <authorList>
            <consortium name="Lawrence Berkeley National Laboratory"/>
            <person name="Hensen N."/>
            <person name="Bonometti L."/>
            <person name="Westerberg I."/>
            <person name="Brannstrom I.O."/>
            <person name="Guillou S."/>
            <person name="Cros-Aarteil S."/>
            <person name="Calhoun S."/>
            <person name="Haridas S."/>
            <person name="Kuo A."/>
            <person name="Mondo S."/>
            <person name="Pangilinan J."/>
            <person name="Riley R."/>
            <person name="Labutti K."/>
            <person name="Andreopoulos B."/>
            <person name="Lipzen A."/>
            <person name="Chen C."/>
            <person name="Yanf M."/>
            <person name="Daum C."/>
            <person name="Ng V."/>
            <person name="Clum A."/>
            <person name="Steindorff A."/>
            <person name="Ohm R."/>
            <person name="Martin F."/>
            <person name="Silar P."/>
            <person name="Natvig D."/>
            <person name="Lalanne C."/>
            <person name="Gautier V."/>
            <person name="Ament-Velasquez S.L."/>
            <person name="Kruys A."/>
            <person name="Hutchinson M.I."/>
            <person name="Powell A.J."/>
            <person name="Barry K."/>
            <person name="Miller A.N."/>
            <person name="Grigoriev I.V."/>
            <person name="Debuchy R."/>
            <person name="Gladieux P."/>
            <person name="Thoren M.H."/>
            <person name="Johannesson H."/>
        </authorList>
    </citation>
    <scope>NUCLEOTIDE SEQUENCE</scope>
    <source>
        <strain evidence="2">CBS 606.72</strain>
    </source>
</reference>
<dbReference type="InterPro" id="IPR025332">
    <property type="entry name" value="DUF4238"/>
</dbReference>
<comment type="caution">
    <text evidence="2">The sequence shown here is derived from an EMBL/GenBank/DDBJ whole genome shotgun (WGS) entry which is preliminary data.</text>
</comment>